<protein>
    <submittedName>
        <fullName evidence="2">Uncharacterized protein</fullName>
    </submittedName>
</protein>
<accession>A0A6J5KM41</accession>
<dbReference type="EMBL" id="LR798280">
    <property type="protein sequence ID" value="CAB5219896.1"/>
    <property type="molecule type" value="Genomic_DNA"/>
</dbReference>
<evidence type="ECO:0000256" key="1">
    <source>
        <dbReference type="SAM" id="MobiDB-lite"/>
    </source>
</evidence>
<sequence length="117" mass="12871">MPKFLDTIGGSDIAIFICDRCKMKRPHAEARNDPNFPGLLVCAQGCADEMDPYRLAARTTEKITIRFPRPDVSVAASDDFLVTTGDNQFIISTQQNTQTPETNGNLDQIAPNLPSQT</sequence>
<organism evidence="2">
    <name type="scientific">uncultured Caudovirales phage</name>
    <dbReference type="NCBI Taxonomy" id="2100421"/>
    <lineage>
        <taxon>Viruses</taxon>
        <taxon>Duplodnaviria</taxon>
        <taxon>Heunggongvirae</taxon>
        <taxon>Uroviricota</taxon>
        <taxon>Caudoviricetes</taxon>
        <taxon>Peduoviridae</taxon>
        <taxon>Maltschvirus</taxon>
        <taxon>Maltschvirus maltsch</taxon>
    </lineage>
</organism>
<reference evidence="2" key="1">
    <citation type="submission" date="2020-04" db="EMBL/GenBank/DDBJ databases">
        <authorList>
            <person name="Chiriac C."/>
            <person name="Salcher M."/>
            <person name="Ghai R."/>
            <person name="Kavagutti S V."/>
        </authorList>
    </citation>
    <scope>NUCLEOTIDE SEQUENCE</scope>
</reference>
<dbReference type="EMBL" id="LR796166">
    <property type="protein sequence ID" value="CAB4122373.1"/>
    <property type="molecule type" value="Genomic_DNA"/>
</dbReference>
<name>A0A6J5KM41_9CAUD</name>
<evidence type="ECO:0000313" key="3">
    <source>
        <dbReference type="EMBL" id="CAB4124595.1"/>
    </source>
</evidence>
<feature type="compositionally biased region" description="Polar residues" evidence="1">
    <location>
        <begin position="94"/>
        <end position="106"/>
    </location>
</feature>
<evidence type="ECO:0000313" key="4">
    <source>
        <dbReference type="EMBL" id="CAB5219896.1"/>
    </source>
</evidence>
<proteinExistence type="predicted"/>
<feature type="region of interest" description="Disordered" evidence="1">
    <location>
        <begin position="94"/>
        <end position="117"/>
    </location>
</feature>
<dbReference type="EMBL" id="LR796190">
    <property type="protein sequence ID" value="CAB4124595.1"/>
    <property type="molecule type" value="Genomic_DNA"/>
</dbReference>
<evidence type="ECO:0000313" key="2">
    <source>
        <dbReference type="EMBL" id="CAB4122373.1"/>
    </source>
</evidence>
<gene>
    <name evidence="4" type="ORF">UFOVP234_63</name>
    <name evidence="2" type="ORF">UFOVP35_9</name>
    <name evidence="3" type="ORF">UFOVP52_38</name>
</gene>